<dbReference type="GO" id="GO:0003677">
    <property type="term" value="F:DNA binding"/>
    <property type="evidence" value="ECO:0007669"/>
    <property type="project" value="InterPro"/>
</dbReference>
<evidence type="ECO:0000256" key="4">
    <source>
        <dbReference type="SAM" id="MobiDB-lite"/>
    </source>
</evidence>
<dbReference type="Proteomes" id="UP000541444">
    <property type="component" value="Unassembled WGS sequence"/>
</dbReference>
<sequence>MATTQESNNVYQYGLAISEQKNRVQCNYCAKVVSGFAHLKQHLGGIRGDVVPCEQVPQDVIVKMRKDLVEKRSTNLKREVLQLIDSDVPLTRDVCSNSTNESKQSPFVPAQTNCKRKDNVACVTPRENVPKKVLHSNKMGYSPGAAKTKETDEDSSMHAKSVGRFFYENGINFSVVKSPSFLKMIYVVVRSVRPSLTLENIVLEKGNLQKMFGSSTWNTSIWALRADGKRVADLIEGLSFRSKATKVLKATIPLVRALHLVKGGDKDKKIPDLILQQLDEYREAKGPFGWINVVDQRSEIPPEKWLWDCESNAKEGDGNSDEMIDPMGDWNIDEAVTPQSNVDSVAWMNSNTIDIEKDPSMIQPKKE</sequence>
<dbReference type="PANTHER" id="PTHR46951:SF2">
    <property type="entry name" value="BED-TYPE DOMAIN-CONTAINING PROTEIN"/>
    <property type="match status" value="1"/>
</dbReference>
<evidence type="ECO:0000256" key="3">
    <source>
        <dbReference type="ARBA" id="ARBA00022833"/>
    </source>
</evidence>
<protein>
    <recommendedName>
        <fullName evidence="5">BED-type domain-containing protein</fullName>
    </recommendedName>
</protein>
<feature type="region of interest" description="Disordered" evidence="4">
    <location>
        <begin position="135"/>
        <end position="154"/>
    </location>
</feature>
<keyword evidence="2" id="KW-0863">Zinc-finger</keyword>
<dbReference type="EMBL" id="JACGCM010002082">
    <property type="protein sequence ID" value="KAF6145232.1"/>
    <property type="molecule type" value="Genomic_DNA"/>
</dbReference>
<dbReference type="AlphaFoldDB" id="A0A7J7LRQ3"/>
<accession>A0A7J7LRQ3</accession>
<feature type="domain" description="BED-type" evidence="5">
    <location>
        <begin position="9"/>
        <end position="43"/>
    </location>
</feature>
<evidence type="ECO:0000313" key="6">
    <source>
        <dbReference type="EMBL" id="KAF6145232.1"/>
    </source>
</evidence>
<dbReference type="OrthoDB" id="1741262at2759"/>
<dbReference type="InterPro" id="IPR003656">
    <property type="entry name" value="Znf_BED"/>
</dbReference>
<keyword evidence="7" id="KW-1185">Reference proteome</keyword>
<reference evidence="6 7" key="1">
    <citation type="journal article" date="2020" name="IScience">
        <title>Genome Sequencing of the Endangered Kingdonia uniflora (Circaeasteraceae, Ranunculales) Reveals Potential Mechanisms of Evolutionary Specialization.</title>
        <authorList>
            <person name="Sun Y."/>
            <person name="Deng T."/>
            <person name="Zhang A."/>
            <person name="Moore M.J."/>
            <person name="Landis J.B."/>
            <person name="Lin N."/>
            <person name="Zhang H."/>
            <person name="Zhang X."/>
            <person name="Huang J."/>
            <person name="Zhang X."/>
            <person name="Sun H."/>
            <person name="Wang H."/>
        </authorList>
    </citation>
    <scope>NUCLEOTIDE SEQUENCE [LARGE SCALE GENOMIC DNA]</scope>
    <source>
        <strain evidence="6">TB1705</strain>
        <tissue evidence="6">Leaf</tissue>
    </source>
</reference>
<keyword evidence="3" id="KW-0862">Zinc</keyword>
<proteinExistence type="predicted"/>
<comment type="caution">
    <text evidence="6">The sequence shown here is derived from an EMBL/GenBank/DDBJ whole genome shotgun (WGS) entry which is preliminary data.</text>
</comment>
<name>A0A7J7LRQ3_9MAGN</name>
<keyword evidence="1" id="KW-0479">Metal-binding</keyword>
<gene>
    <name evidence="6" type="ORF">GIB67_041427</name>
</gene>
<evidence type="ECO:0000259" key="5">
    <source>
        <dbReference type="Pfam" id="PF02892"/>
    </source>
</evidence>
<evidence type="ECO:0000256" key="1">
    <source>
        <dbReference type="ARBA" id="ARBA00022723"/>
    </source>
</evidence>
<dbReference type="PANTHER" id="PTHR46951">
    <property type="entry name" value="BED-TYPE DOMAIN-CONTAINING PROTEIN"/>
    <property type="match status" value="1"/>
</dbReference>
<organism evidence="6 7">
    <name type="scientific">Kingdonia uniflora</name>
    <dbReference type="NCBI Taxonomy" id="39325"/>
    <lineage>
        <taxon>Eukaryota</taxon>
        <taxon>Viridiplantae</taxon>
        <taxon>Streptophyta</taxon>
        <taxon>Embryophyta</taxon>
        <taxon>Tracheophyta</taxon>
        <taxon>Spermatophyta</taxon>
        <taxon>Magnoliopsida</taxon>
        <taxon>Ranunculales</taxon>
        <taxon>Circaeasteraceae</taxon>
        <taxon>Kingdonia</taxon>
    </lineage>
</organism>
<dbReference type="GO" id="GO:0008270">
    <property type="term" value="F:zinc ion binding"/>
    <property type="evidence" value="ECO:0007669"/>
    <property type="project" value="UniProtKB-KW"/>
</dbReference>
<evidence type="ECO:0000313" key="7">
    <source>
        <dbReference type="Proteomes" id="UP000541444"/>
    </source>
</evidence>
<evidence type="ECO:0000256" key="2">
    <source>
        <dbReference type="ARBA" id="ARBA00022771"/>
    </source>
</evidence>
<dbReference type="Pfam" id="PF02892">
    <property type="entry name" value="zf-BED"/>
    <property type="match status" value="1"/>
</dbReference>